<dbReference type="EMBL" id="SBIW01000004">
    <property type="protein sequence ID" value="RWY52328.1"/>
    <property type="molecule type" value="Genomic_DNA"/>
</dbReference>
<dbReference type="Pfam" id="PF13676">
    <property type="entry name" value="TIR_2"/>
    <property type="match status" value="1"/>
</dbReference>
<dbReference type="PROSITE" id="PS50104">
    <property type="entry name" value="TIR"/>
    <property type="match status" value="1"/>
</dbReference>
<sequence>MFDKVFISYSFKDKVFARKLNEGLRLRGVSTFLWENDAPGGKPLKKIMSENIQRYDTLLFIASENSIKSVACQYELTEGRKKQDVLWKTIYFPIHIDDFLFNVQKDDIRPRLMQEEFWMNIEEPKAINSTDFTSFNCTDIDEKLFQESINKLVKDLKK</sequence>
<dbReference type="Gene3D" id="3.40.50.10140">
    <property type="entry name" value="Toll/interleukin-1 receptor homology (TIR) domain"/>
    <property type="match status" value="1"/>
</dbReference>
<dbReference type="AlphaFoldDB" id="A0A3S3V034"/>
<reference evidence="2 3" key="1">
    <citation type="submission" date="2019-01" db="EMBL/GenBank/DDBJ databases">
        <title>Mucilaginibacter antarcticum sp. nov., isolated from antarctic soil.</title>
        <authorList>
            <person name="Yan Y.-Q."/>
            <person name="Du Z.-J."/>
        </authorList>
    </citation>
    <scope>NUCLEOTIDE SEQUENCE [LARGE SCALE GENOMIC DNA]</scope>
    <source>
        <strain evidence="2 3">F01003</strain>
    </source>
</reference>
<evidence type="ECO:0000259" key="1">
    <source>
        <dbReference type="PROSITE" id="PS50104"/>
    </source>
</evidence>
<evidence type="ECO:0000313" key="2">
    <source>
        <dbReference type="EMBL" id="RWY52328.1"/>
    </source>
</evidence>
<name>A0A3S3V034_9SPHI</name>
<feature type="domain" description="TIR" evidence="1">
    <location>
        <begin position="1"/>
        <end position="125"/>
    </location>
</feature>
<dbReference type="SUPFAM" id="SSF52200">
    <property type="entry name" value="Toll/Interleukin receptor TIR domain"/>
    <property type="match status" value="1"/>
</dbReference>
<gene>
    <name evidence="2" type="ORF">EPL05_10465</name>
</gene>
<protein>
    <submittedName>
        <fullName evidence="2">Toll/interleukin-1 receptor domain-containing protein</fullName>
    </submittedName>
</protein>
<dbReference type="InterPro" id="IPR000157">
    <property type="entry name" value="TIR_dom"/>
</dbReference>
<dbReference type="Proteomes" id="UP000286701">
    <property type="component" value="Unassembled WGS sequence"/>
</dbReference>
<accession>A0A3S3V034</accession>
<keyword evidence="2" id="KW-0675">Receptor</keyword>
<dbReference type="GO" id="GO:0007165">
    <property type="term" value="P:signal transduction"/>
    <property type="evidence" value="ECO:0007669"/>
    <property type="project" value="InterPro"/>
</dbReference>
<evidence type="ECO:0000313" key="3">
    <source>
        <dbReference type="Proteomes" id="UP000286701"/>
    </source>
</evidence>
<organism evidence="2 3">
    <name type="scientific">Mucilaginibacter gilvus</name>
    <dbReference type="NCBI Taxonomy" id="2305909"/>
    <lineage>
        <taxon>Bacteria</taxon>
        <taxon>Pseudomonadati</taxon>
        <taxon>Bacteroidota</taxon>
        <taxon>Sphingobacteriia</taxon>
        <taxon>Sphingobacteriales</taxon>
        <taxon>Sphingobacteriaceae</taxon>
        <taxon>Mucilaginibacter</taxon>
    </lineage>
</organism>
<comment type="caution">
    <text evidence="2">The sequence shown here is derived from an EMBL/GenBank/DDBJ whole genome shotgun (WGS) entry which is preliminary data.</text>
</comment>
<dbReference type="InterPro" id="IPR035897">
    <property type="entry name" value="Toll_tir_struct_dom_sf"/>
</dbReference>
<dbReference type="OrthoDB" id="67652at2"/>
<proteinExistence type="predicted"/>
<keyword evidence="3" id="KW-1185">Reference proteome</keyword>
<dbReference type="RefSeq" id="WP_128533913.1">
    <property type="nucleotide sequence ID" value="NZ_SBIW01000004.1"/>
</dbReference>